<evidence type="ECO:0000256" key="1">
    <source>
        <dbReference type="SAM" id="MobiDB-lite"/>
    </source>
</evidence>
<organism evidence="2 3">
    <name type="scientific">Scytalidium lignicola</name>
    <name type="common">Hyphomycete</name>
    <dbReference type="NCBI Taxonomy" id="5539"/>
    <lineage>
        <taxon>Eukaryota</taxon>
        <taxon>Fungi</taxon>
        <taxon>Dikarya</taxon>
        <taxon>Ascomycota</taxon>
        <taxon>Pezizomycotina</taxon>
        <taxon>Leotiomycetes</taxon>
        <taxon>Leotiomycetes incertae sedis</taxon>
        <taxon>Scytalidium</taxon>
    </lineage>
</organism>
<keyword evidence="3" id="KW-1185">Reference proteome</keyword>
<evidence type="ECO:0000313" key="3">
    <source>
        <dbReference type="Proteomes" id="UP000258309"/>
    </source>
</evidence>
<feature type="non-terminal residue" evidence="2">
    <location>
        <position position="1"/>
    </location>
</feature>
<protein>
    <submittedName>
        <fullName evidence="2">Uncharacterized protein</fullName>
    </submittedName>
</protein>
<name>A0A3E2H8X5_SCYLI</name>
<dbReference type="EMBL" id="NCSJ02000123">
    <property type="protein sequence ID" value="RFU29612.1"/>
    <property type="molecule type" value="Genomic_DNA"/>
</dbReference>
<sequence>MAKARLANLNDTRLFPRTVSELPIEASADGIYYGWRDGQCRPLFTWCFLVEFTGKRERCHPVFEVKDKSGKTFSIFFQVYKQKFEFWADLFVRGHTMAILYADRAKEKEYQRGIMIRQEELKNLWNCQNIAKDYIFPHIKDCLILQDPSVQSLFNNHWEESQEVSFPLDGLCCGAHGACYRLSNNNADANIDPEITENVEIAKIAENTQDAENIGNPESSLSREDSPSAIDNNQ</sequence>
<feature type="compositionally biased region" description="Polar residues" evidence="1">
    <location>
        <begin position="207"/>
        <end position="220"/>
    </location>
</feature>
<reference evidence="2 3" key="1">
    <citation type="submission" date="2018-05" db="EMBL/GenBank/DDBJ databases">
        <title>Draft genome sequence of Scytalidium lignicola DSM 105466, a ubiquitous saprotrophic fungus.</title>
        <authorList>
            <person name="Buettner E."/>
            <person name="Gebauer A.M."/>
            <person name="Hofrichter M."/>
            <person name="Liers C."/>
            <person name="Kellner H."/>
        </authorList>
    </citation>
    <scope>NUCLEOTIDE SEQUENCE [LARGE SCALE GENOMIC DNA]</scope>
    <source>
        <strain evidence="2 3">DSM 105466</strain>
    </source>
</reference>
<comment type="caution">
    <text evidence="2">The sequence shown here is derived from an EMBL/GenBank/DDBJ whole genome shotgun (WGS) entry which is preliminary data.</text>
</comment>
<feature type="region of interest" description="Disordered" evidence="1">
    <location>
        <begin position="207"/>
        <end position="234"/>
    </location>
</feature>
<accession>A0A3E2H8X5</accession>
<dbReference type="OrthoDB" id="265717at2759"/>
<evidence type="ECO:0000313" key="2">
    <source>
        <dbReference type="EMBL" id="RFU29612.1"/>
    </source>
</evidence>
<proteinExistence type="predicted"/>
<gene>
    <name evidence="2" type="ORF">B7463_g6745</name>
</gene>
<dbReference type="AlphaFoldDB" id="A0A3E2H8X5"/>
<feature type="non-terminal residue" evidence="2">
    <location>
        <position position="234"/>
    </location>
</feature>
<dbReference type="Proteomes" id="UP000258309">
    <property type="component" value="Unassembled WGS sequence"/>
</dbReference>